<dbReference type="PANTHER" id="PTHR46481">
    <property type="entry name" value="ZINC FINGER BED DOMAIN-CONTAINING PROTEIN 4"/>
    <property type="match status" value="1"/>
</dbReference>
<reference evidence="9" key="1">
    <citation type="submission" date="2021-02" db="EMBL/GenBank/DDBJ databases">
        <authorList>
            <person name="Nowell W R."/>
        </authorList>
    </citation>
    <scope>NUCLEOTIDE SEQUENCE</scope>
</reference>
<keyword evidence="4" id="KW-0862">Zinc</keyword>
<evidence type="ECO:0000256" key="6">
    <source>
        <dbReference type="SAM" id="MobiDB-lite"/>
    </source>
</evidence>
<comment type="caution">
    <text evidence="9">The sequence shown here is derived from an EMBL/GenBank/DDBJ whole genome shotgun (WGS) entry which is preliminary data.</text>
</comment>
<organism evidence="9 10">
    <name type="scientific">Rotaria magnacalcarata</name>
    <dbReference type="NCBI Taxonomy" id="392030"/>
    <lineage>
        <taxon>Eukaryota</taxon>
        <taxon>Metazoa</taxon>
        <taxon>Spiralia</taxon>
        <taxon>Gnathifera</taxon>
        <taxon>Rotifera</taxon>
        <taxon>Eurotatoria</taxon>
        <taxon>Bdelloidea</taxon>
        <taxon>Philodinida</taxon>
        <taxon>Philodinidae</taxon>
        <taxon>Rotaria</taxon>
    </lineage>
</organism>
<dbReference type="Pfam" id="PF05699">
    <property type="entry name" value="Dimer_Tnp_hAT"/>
    <property type="match status" value="1"/>
</dbReference>
<evidence type="ECO:0000256" key="3">
    <source>
        <dbReference type="ARBA" id="ARBA00022771"/>
    </source>
</evidence>
<dbReference type="EMBL" id="CAJNOV010007879">
    <property type="protein sequence ID" value="CAF1301436.1"/>
    <property type="molecule type" value="Genomic_DNA"/>
</dbReference>
<dbReference type="Pfam" id="PF04937">
    <property type="entry name" value="DUF659"/>
    <property type="match status" value="1"/>
</dbReference>
<sequence>MSDRVVNLLSPTNSDSSSSTISINSRSSITIESPKQGGRQRDVIWSHFHDMGPAKTPAHQCEEIVICNPQARKDIIMKMRDMDNQSSPSTNKRRETEIQTTYKDSLRHKQYTIDRFTSRIIPLAEQQTIDRCLLRAIIMNGLSFRITENDFFIEFVKKLNPSYDLPARKKLAHEILTQEVVNVDNQNESLLVEAAHLTLNIDGWSDRCHRSLYEYNVITDNRKAIILSLIDISKSSHTAEYLVNRLEIVLARASISVNMISKIRAIVTDNPNTMQKMRQLFVSKPNNQHIIELRCFAHAVNLMTGDVIQHVYAKNIINKVTTITSFCNRSHAFKANLKEEAGRMKIKKETLDTIVITRWSSVAESLNSFILLRAPLEVLVVADKSIAPIKIISIINSRCFLKDVENLYKIMKPLAYAMKIIQSSSITLADCYLILSYLQLAANEFVAQTETRTFGRFVNKVINIRLKEFENDLYLSAYYLHPKYRGGGMLTDGRSAVYRYIAEYSKKIGNNLLMTKNVIGALQRFEIRSGPYSLNYTEDDTPSTWWSMINDNTHKNSLSNIALRLFSITPHSVMPERLFSILDWQHTKRRNRLSPFTLEAIAKIHTFYTNESHNIDEGVDTGYLEDALGSMNDSRAGVSVVDEGNNSSLDANDFIRYANENHQALCAKCDTEVVIEEQSIDDEEIIQQNKILNTQDKGFQQILIDLEFIDASQLLFPEGGEMMEDEEIEKIPSEDYDVEEVLTETIGI</sequence>
<name>A0A815DRV4_9BILA</name>
<dbReference type="AlphaFoldDB" id="A0A815DRV4"/>
<dbReference type="InterPro" id="IPR007021">
    <property type="entry name" value="DUF659"/>
</dbReference>
<evidence type="ECO:0000259" key="7">
    <source>
        <dbReference type="Pfam" id="PF04937"/>
    </source>
</evidence>
<dbReference type="SUPFAM" id="SSF53098">
    <property type="entry name" value="Ribonuclease H-like"/>
    <property type="match status" value="1"/>
</dbReference>
<proteinExistence type="predicted"/>
<keyword evidence="5" id="KW-0539">Nucleus</keyword>
<dbReference type="GO" id="GO:0005634">
    <property type="term" value="C:nucleus"/>
    <property type="evidence" value="ECO:0007669"/>
    <property type="project" value="UniProtKB-SubCell"/>
</dbReference>
<keyword evidence="2" id="KW-0479">Metal-binding</keyword>
<protein>
    <recommendedName>
        <fullName evidence="11">DUF659 domain-containing protein</fullName>
    </recommendedName>
</protein>
<evidence type="ECO:0000256" key="4">
    <source>
        <dbReference type="ARBA" id="ARBA00022833"/>
    </source>
</evidence>
<evidence type="ECO:0000256" key="5">
    <source>
        <dbReference type="ARBA" id="ARBA00023242"/>
    </source>
</evidence>
<keyword evidence="3" id="KW-0863">Zinc-finger</keyword>
<evidence type="ECO:0000259" key="8">
    <source>
        <dbReference type="Pfam" id="PF05699"/>
    </source>
</evidence>
<comment type="subcellular location">
    <subcellularLocation>
        <location evidence="1">Nucleus</location>
    </subcellularLocation>
</comment>
<dbReference type="InterPro" id="IPR012337">
    <property type="entry name" value="RNaseH-like_sf"/>
</dbReference>
<feature type="domain" description="HAT C-terminal dimerisation" evidence="8">
    <location>
        <begin position="542"/>
        <end position="604"/>
    </location>
</feature>
<dbReference type="InterPro" id="IPR052035">
    <property type="entry name" value="ZnF_BED_domain_contain"/>
</dbReference>
<dbReference type="GO" id="GO:0008270">
    <property type="term" value="F:zinc ion binding"/>
    <property type="evidence" value="ECO:0007669"/>
    <property type="project" value="UniProtKB-KW"/>
</dbReference>
<dbReference type="PANTHER" id="PTHR46481:SF10">
    <property type="entry name" value="ZINC FINGER BED DOMAIN-CONTAINING PROTEIN 39"/>
    <property type="match status" value="1"/>
</dbReference>
<evidence type="ECO:0000313" key="9">
    <source>
        <dbReference type="EMBL" id="CAF1301436.1"/>
    </source>
</evidence>
<evidence type="ECO:0000256" key="2">
    <source>
        <dbReference type="ARBA" id="ARBA00022723"/>
    </source>
</evidence>
<evidence type="ECO:0000313" key="10">
    <source>
        <dbReference type="Proteomes" id="UP000663855"/>
    </source>
</evidence>
<evidence type="ECO:0000256" key="1">
    <source>
        <dbReference type="ARBA" id="ARBA00004123"/>
    </source>
</evidence>
<evidence type="ECO:0008006" key="11">
    <source>
        <dbReference type="Google" id="ProtNLM"/>
    </source>
</evidence>
<gene>
    <name evidence="9" type="ORF">CJN711_LOCUS16955</name>
</gene>
<feature type="domain" description="DUF659" evidence="7">
    <location>
        <begin position="166"/>
        <end position="323"/>
    </location>
</feature>
<dbReference type="GO" id="GO:0046983">
    <property type="term" value="F:protein dimerization activity"/>
    <property type="evidence" value="ECO:0007669"/>
    <property type="project" value="InterPro"/>
</dbReference>
<feature type="compositionally biased region" description="Low complexity" evidence="6">
    <location>
        <begin position="10"/>
        <end position="33"/>
    </location>
</feature>
<accession>A0A815DRV4</accession>
<dbReference type="InterPro" id="IPR008906">
    <property type="entry name" value="HATC_C_dom"/>
</dbReference>
<feature type="region of interest" description="Disordered" evidence="6">
    <location>
        <begin position="1"/>
        <end position="38"/>
    </location>
</feature>
<dbReference type="Proteomes" id="UP000663855">
    <property type="component" value="Unassembled WGS sequence"/>
</dbReference>